<feature type="non-terminal residue" evidence="4">
    <location>
        <position position="1"/>
    </location>
</feature>
<dbReference type="SMART" id="SM00823">
    <property type="entry name" value="PKS_PP"/>
    <property type="match status" value="1"/>
</dbReference>
<organism evidence="4 5">
    <name type="scientific">Micromonospora tarensis</name>
    <dbReference type="NCBI Taxonomy" id="2806100"/>
    <lineage>
        <taxon>Bacteria</taxon>
        <taxon>Bacillati</taxon>
        <taxon>Actinomycetota</taxon>
        <taxon>Actinomycetes</taxon>
        <taxon>Micromonosporales</taxon>
        <taxon>Micromonosporaceae</taxon>
        <taxon>Micromonospora</taxon>
    </lineage>
</organism>
<evidence type="ECO:0000256" key="1">
    <source>
        <dbReference type="ARBA" id="ARBA00022450"/>
    </source>
</evidence>
<evidence type="ECO:0000313" key="4">
    <source>
        <dbReference type="EMBL" id="MBM0279935.1"/>
    </source>
</evidence>
<comment type="caution">
    <text evidence="4">The sequence shown here is derived from an EMBL/GenBank/DDBJ whole genome shotgun (WGS) entry which is preliminary data.</text>
</comment>
<feature type="domain" description="Carrier" evidence="3">
    <location>
        <begin position="1"/>
        <end position="43"/>
    </location>
</feature>
<reference evidence="4 5" key="1">
    <citation type="submission" date="2021-01" db="EMBL/GenBank/DDBJ databases">
        <title>Draft genome sequence of Micromonospora sp. strain STR1s_6.</title>
        <authorList>
            <person name="Karlyshev A."/>
            <person name="Jawad R."/>
        </authorList>
    </citation>
    <scope>NUCLEOTIDE SEQUENCE [LARGE SCALE GENOMIC DNA]</scope>
    <source>
        <strain evidence="4 5">STR1S-6</strain>
    </source>
</reference>
<accession>A0ABS1YR92</accession>
<dbReference type="SUPFAM" id="SSF47336">
    <property type="entry name" value="ACP-like"/>
    <property type="match status" value="1"/>
</dbReference>
<keyword evidence="1" id="KW-0596">Phosphopantetheine</keyword>
<evidence type="ECO:0000256" key="2">
    <source>
        <dbReference type="ARBA" id="ARBA00022553"/>
    </source>
</evidence>
<protein>
    <submittedName>
        <fullName evidence="4">Acyl carrier protein</fullName>
    </submittedName>
</protein>
<evidence type="ECO:0000259" key="3">
    <source>
        <dbReference type="PROSITE" id="PS50075"/>
    </source>
</evidence>
<keyword evidence="2" id="KW-0597">Phosphoprotein</keyword>
<dbReference type="InterPro" id="IPR009081">
    <property type="entry name" value="PP-bd_ACP"/>
</dbReference>
<dbReference type="PROSITE" id="PS50075">
    <property type="entry name" value="CARRIER"/>
    <property type="match status" value="1"/>
</dbReference>
<sequence>PVDADRAFKELGFDSLTAVELRNRLATATGVRRPARPAARRGR</sequence>
<dbReference type="InterPro" id="IPR006162">
    <property type="entry name" value="Ppantetheine_attach_site"/>
</dbReference>
<gene>
    <name evidence="4" type="ORF">JM949_34560</name>
</gene>
<proteinExistence type="predicted"/>
<dbReference type="InterPro" id="IPR020806">
    <property type="entry name" value="PKS_PP-bd"/>
</dbReference>
<evidence type="ECO:0000313" key="5">
    <source>
        <dbReference type="Proteomes" id="UP000622245"/>
    </source>
</evidence>
<dbReference type="Gene3D" id="1.10.1200.10">
    <property type="entry name" value="ACP-like"/>
    <property type="match status" value="1"/>
</dbReference>
<dbReference type="InterPro" id="IPR036736">
    <property type="entry name" value="ACP-like_sf"/>
</dbReference>
<dbReference type="Pfam" id="PF00550">
    <property type="entry name" value="PP-binding"/>
    <property type="match status" value="1"/>
</dbReference>
<dbReference type="EMBL" id="JAEVHL010000397">
    <property type="protein sequence ID" value="MBM0279935.1"/>
    <property type="molecule type" value="Genomic_DNA"/>
</dbReference>
<dbReference type="PROSITE" id="PS00012">
    <property type="entry name" value="PHOSPHOPANTETHEINE"/>
    <property type="match status" value="1"/>
</dbReference>
<name>A0ABS1YR92_9ACTN</name>
<keyword evidence="5" id="KW-1185">Reference proteome</keyword>
<dbReference type="Proteomes" id="UP000622245">
    <property type="component" value="Unassembled WGS sequence"/>
</dbReference>